<dbReference type="Proteomes" id="UP000041394">
    <property type="component" value="Unassembled WGS sequence"/>
</dbReference>
<organism evidence="1 3">
    <name type="scientific">Helicobacter ailurogastricus</name>
    <dbReference type="NCBI Taxonomy" id="1578720"/>
    <lineage>
        <taxon>Bacteria</taxon>
        <taxon>Pseudomonadati</taxon>
        <taxon>Campylobacterota</taxon>
        <taxon>Epsilonproteobacteria</taxon>
        <taxon>Campylobacterales</taxon>
        <taxon>Helicobacteraceae</taxon>
        <taxon>Helicobacter</taxon>
    </lineage>
</organism>
<name>A0A0K2X6Y6_9HELI</name>
<reference evidence="4" key="3">
    <citation type="submission" date="2014-12" db="EMBL/GenBank/DDBJ databases">
        <authorList>
            <person name="Jaenicke S."/>
        </authorList>
    </citation>
    <scope>NUCLEOTIDE SEQUENCE [LARGE SCALE GENOMIC DNA]</scope>
</reference>
<dbReference type="EMBL" id="CDML01000038">
    <property type="protein sequence ID" value="CRF41338.1"/>
    <property type="molecule type" value="Genomic_DNA"/>
</dbReference>
<accession>A0A0K2X6Y6</accession>
<dbReference type="STRING" id="1578720.HAL011_11320"/>
<proteinExistence type="predicted"/>
<sequence>MGFLSSMIGIVGSMAGSQASKGMTEALIKQMKDGKSAKES</sequence>
<keyword evidence="3" id="KW-1185">Reference proteome</keyword>
<reference evidence="1" key="1">
    <citation type="submission" date="2014-12" db="EMBL/GenBank/DDBJ databases">
        <title>Whole genome sequences of four Staphylococcus schleiferi canine isolates.</title>
        <authorList>
            <person name="Misic A.M."/>
            <person name="Cain C."/>
            <person name="Morris D.O."/>
            <person name="Rankin S."/>
            <person name="Beiting D."/>
        </authorList>
    </citation>
    <scope>NUCLEOTIDE SEQUENCE</scope>
    <source>
        <strain evidence="1">ASB11</strain>
        <strain evidence="2">ASB9</strain>
    </source>
</reference>
<evidence type="ECO:0000313" key="1">
    <source>
        <dbReference type="EMBL" id="CRF41338.1"/>
    </source>
</evidence>
<evidence type="ECO:0000313" key="2">
    <source>
        <dbReference type="EMBL" id="CRF43589.1"/>
    </source>
</evidence>
<evidence type="ECO:0000313" key="4">
    <source>
        <dbReference type="Proteomes" id="UP000041394"/>
    </source>
</evidence>
<evidence type="ECO:0000313" key="3">
    <source>
        <dbReference type="Proteomes" id="UP000038622"/>
    </source>
</evidence>
<dbReference type="Proteomes" id="UP000038622">
    <property type="component" value="Unassembled WGS sequence"/>
</dbReference>
<protein>
    <submittedName>
        <fullName evidence="1">Uncharacterized protein</fullName>
    </submittedName>
</protein>
<dbReference type="AlphaFoldDB" id="A0A0K2X6Y6"/>
<dbReference type="EMBL" id="CDMN01000005">
    <property type="protein sequence ID" value="CRF43589.1"/>
    <property type="molecule type" value="Genomic_DNA"/>
</dbReference>
<reference evidence="3" key="2">
    <citation type="submission" date="2014-12" db="EMBL/GenBank/DDBJ databases">
        <authorList>
            <person name="Smet A."/>
        </authorList>
    </citation>
    <scope>NUCLEOTIDE SEQUENCE [LARGE SCALE GENOMIC DNA]</scope>
</reference>
<gene>
    <name evidence="1" type="ORF">HAL011_11320</name>
    <name evidence="2" type="ORF">HAL09_01350</name>
</gene>